<protein>
    <submittedName>
        <fullName evidence="2">Uncharacterized protein</fullName>
    </submittedName>
</protein>
<feature type="signal peptide" evidence="1">
    <location>
        <begin position="1"/>
        <end position="24"/>
    </location>
</feature>
<gene>
    <name evidence="2" type="ORF">HNQ09_002820</name>
</gene>
<sequence length="202" mass="21663">MRRATLVGLLALQGWAAACSPVEAPPGVVRALQALERASAGVAQAPCRPRPPANCTVYRLSPPAVARLLAQAHGTPARRTANTWTVTERAESGRTALIRAAPGGSVREIRDTHTAYEQLSERLNRPDARSARWRTCSQAGLTRDVAFTVQACGWGRSPQFGPARVFQFTVVRAADASLPAGRYLWFPNDGANCGGLPIHQKS</sequence>
<accession>A0A7W8GHP9</accession>
<evidence type="ECO:0000313" key="2">
    <source>
        <dbReference type="EMBL" id="MBB5235366.1"/>
    </source>
</evidence>
<reference evidence="2 3" key="1">
    <citation type="submission" date="2020-08" db="EMBL/GenBank/DDBJ databases">
        <title>Genomic Encyclopedia of Type Strains, Phase IV (KMG-IV): sequencing the most valuable type-strain genomes for metagenomic binning, comparative biology and taxonomic classification.</title>
        <authorList>
            <person name="Goeker M."/>
        </authorList>
    </citation>
    <scope>NUCLEOTIDE SEQUENCE [LARGE SCALE GENOMIC DNA]</scope>
    <source>
        <strain evidence="2 3">DSM 101791</strain>
    </source>
</reference>
<dbReference type="EMBL" id="JACHFN010000011">
    <property type="protein sequence ID" value="MBB5235366.1"/>
    <property type="molecule type" value="Genomic_DNA"/>
</dbReference>
<keyword evidence="1" id="KW-0732">Signal</keyword>
<dbReference type="RefSeq" id="WP_184030437.1">
    <property type="nucleotide sequence ID" value="NZ_JACHFN010000011.1"/>
</dbReference>
<proteinExistence type="predicted"/>
<dbReference type="PROSITE" id="PS51257">
    <property type="entry name" value="PROKAR_LIPOPROTEIN"/>
    <property type="match status" value="1"/>
</dbReference>
<organism evidence="2 3">
    <name type="scientific">Deinococcus budaensis</name>
    <dbReference type="NCBI Taxonomy" id="1665626"/>
    <lineage>
        <taxon>Bacteria</taxon>
        <taxon>Thermotogati</taxon>
        <taxon>Deinococcota</taxon>
        <taxon>Deinococci</taxon>
        <taxon>Deinococcales</taxon>
        <taxon>Deinococcaceae</taxon>
        <taxon>Deinococcus</taxon>
    </lineage>
</organism>
<dbReference type="AlphaFoldDB" id="A0A7W8GHP9"/>
<keyword evidence="3" id="KW-1185">Reference proteome</keyword>
<name>A0A7W8GHP9_9DEIO</name>
<evidence type="ECO:0000313" key="3">
    <source>
        <dbReference type="Proteomes" id="UP000525389"/>
    </source>
</evidence>
<comment type="caution">
    <text evidence="2">The sequence shown here is derived from an EMBL/GenBank/DDBJ whole genome shotgun (WGS) entry which is preliminary data.</text>
</comment>
<dbReference type="Proteomes" id="UP000525389">
    <property type="component" value="Unassembled WGS sequence"/>
</dbReference>
<evidence type="ECO:0000256" key="1">
    <source>
        <dbReference type="SAM" id="SignalP"/>
    </source>
</evidence>
<feature type="chain" id="PRO_5030846267" evidence="1">
    <location>
        <begin position="25"/>
        <end position="202"/>
    </location>
</feature>